<organism evidence="4 5">
    <name type="scientific">Lithohypha guttulata</name>
    <dbReference type="NCBI Taxonomy" id="1690604"/>
    <lineage>
        <taxon>Eukaryota</taxon>
        <taxon>Fungi</taxon>
        <taxon>Dikarya</taxon>
        <taxon>Ascomycota</taxon>
        <taxon>Pezizomycotina</taxon>
        <taxon>Eurotiomycetes</taxon>
        <taxon>Chaetothyriomycetidae</taxon>
        <taxon>Chaetothyriales</taxon>
        <taxon>Trichomeriaceae</taxon>
        <taxon>Lithohypha</taxon>
    </lineage>
</organism>
<dbReference type="CDD" id="cd22191">
    <property type="entry name" value="DPBB_RlpA_EXP_N-like"/>
    <property type="match status" value="1"/>
</dbReference>
<accession>A0AAN7YK55</accession>
<dbReference type="InterPro" id="IPR036908">
    <property type="entry name" value="RlpA-like_sf"/>
</dbReference>
<feature type="compositionally biased region" description="Polar residues" evidence="2">
    <location>
        <begin position="146"/>
        <end position="156"/>
    </location>
</feature>
<dbReference type="AlphaFoldDB" id="A0AAN7YK55"/>
<gene>
    <name evidence="4" type="ORF">LTR05_001368</name>
</gene>
<dbReference type="Proteomes" id="UP001309876">
    <property type="component" value="Unassembled WGS sequence"/>
</dbReference>
<evidence type="ECO:0000256" key="2">
    <source>
        <dbReference type="SAM" id="MobiDB-lite"/>
    </source>
</evidence>
<evidence type="ECO:0008006" key="6">
    <source>
        <dbReference type="Google" id="ProtNLM"/>
    </source>
</evidence>
<evidence type="ECO:0000256" key="3">
    <source>
        <dbReference type="SAM" id="SignalP"/>
    </source>
</evidence>
<evidence type="ECO:0000256" key="1">
    <source>
        <dbReference type="ARBA" id="ARBA00022729"/>
    </source>
</evidence>
<dbReference type="PANTHER" id="PTHR31836:SF28">
    <property type="entry name" value="SRCR DOMAIN-CONTAINING PROTEIN-RELATED"/>
    <property type="match status" value="1"/>
</dbReference>
<evidence type="ECO:0000313" key="4">
    <source>
        <dbReference type="EMBL" id="KAK5091188.1"/>
    </source>
</evidence>
<keyword evidence="1 3" id="KW-0732">Signal</keyword>
<feature type="chain" id="PRO_5043017913" description="Allergen Asp f 7" evidence="3">
    <location>
        <begin position="20"/>
        <end position="263"/>
    </location>
</feature>
<dbReference type="Gene3D" id="2.40.40.10">
    <property type="entry name" value="RlpA-like domain"/>
    <property type="match status" value="1"/>
</dbReference>
<feature type="compositionally biased region" description="Low complexity" evidence="2">
    <location>
        <begin position="90"/>
        <end position="110"/>
    </location>
</feature>
<dbReference type="PANTHER" id="PTHR31836">
    <property type="match status" value="1"/>
</dbReference>
<evidence type="ECO:0000313" key="5">
    <source>
        <dbReference type="Proteomes" id="UP001309876"/>
    </source>
</evidence>
<dbReference type="InterPro" id="IPR051477">
    <property type="entry name" value="Expansin_CellWall"/>
</dbReference>
<feature type="compositionally biased region" description="Low complexity" evidence="2">
    <location>
        <begin position="118"/>
        <end position="145"/>
    </location>
</feature>
<dbReference type="EMBL" id="JAVRRJ010000001">
    <property type="protein sequence ID" value="KAK5091188.1"/>
    <property type="molecule type" value="Genomic_DNA"/>
</dbReference>
<keyword evidence="5" id="KW-1185">Reference proteome</keyword>
<protein>
    <recommendedName>
        <fullName evidence="6">Allergen Asp f 7</fullName>
    </recommendedName>
</protein>
<feature type="region of interest" description="Disordered" evidence="2">
    <location>
        <begin position="79"/>
        <end position="156"/>
    </location>
</feature>
<feature type="signal peptide" evidence="3">
    <location>
        <begin position="1"/>
        <end position="19"/>
    </location>
</feature>
<proteinExistence type="predicted"/>
<reference evidence="4 5" key="1">
    <citation type="submission" date="2023-08" db="EMBL/GenBank/DDBJ databases">
        <title>Black Yeasts Isolated from many extreme environments.</title>
        <authorList>
            <person name="Coleine C."/>
            <person name="Stajich J.E."/>
            <person name="Selbmann L."/>
        </authorList>
    </citation>
    <scope>NUCLEOTIDE SEQUENCE [LARGE SCALE GENOMIC DNA]</scope>
    <source>
        <strain evidence="4 5">CCFEE 5910</strain>
    </source>
</reference>
<name>A0AAN7YK55_9EURO</name>
<dbReference type="SUPFAM" id="SSF50685">
    <property type="entry name" value="Barwin-like endoglucanases"/>
    <property type="match status" value="1"/>
</dbReference>
<comment type="caution">
    <text evidence="4">The sequence shown here is derived from an EMBL/GenBank/DDBJ whole genome shotgun (WGS) entry which is preliminary data.</text>
</comment>
<sequence length="263" mass="26795">MSFSKIVFAVSAFAALSAAIPLNIPRDVTSVVTETSYTTVDVPVTLWVDENGKPIKTEAQGVNFAEQTKSLELTAAQVVPTTTPAPPTQPTTTTSTSTSTQAPAVAPTTTIASSAYQAPTPVTPSSSSSPVASASAAPATNKASSGQVTASDSASCEGTGNACVGDITHWDGGLGACGWNVDSNSEFQIALPHAFMGTQSNGNPYCGRSLTVLNPQTGVTVQATVGDKCMGCVGRSIDLTNALFAAVGNGCDGRCSGFQWWFN</sequence>